<evidence type="ECO:0000313" key="2">
    <source>
        <dbReference type="Proteomes" id="UP000256977"/>
    </source>
</evidence>
<dbReference type="Pfam" id="PF08950">
    <property type="entry name" value="DUF1861"/>
    <property type="match status" value="1"/>
</dbReference>
<keyword evidence="2" id="KW-1185">Reference proteome</keyword>
<dbReference type="InterPro" id="IPR015045">
    <property type="entry name" value="MPT-1-like_LmxM"/>
</dbReference>
<dbReference type="Gene3D" id="2.115.10.20">
    <property type="entry name" value="Glycosyl hydrolase domain, family 43"/>
    <property type="match status" value="1"/>
</dbReference>
<dbReference type="Proteomes" id="UP000256977">
    <property type="component" value="Unassembled WGS sequence"/>
</dbReference>
<reference evidence="1 2" key="1">
    <citation type="submission" date="2018-07" db="EMBL/GenBank/DDBJ databases">
        <title>Genomic Encyclopedia of Type Strains, Phase III (KMG-III): the genomes of soil and plant-associated and newly described type strains.</title>
        <authorList>
            <person name="Whitman W."/>
        </authorList>
    </citation>
    <scope>NUCLEOTIDE SEQUENCE [LARGE SCALE GENOMIC DNA]</scope>
    <source>
        <strain evidence="1 2">CECT 7287</strain>
    </source>
</reference>
<dbReference type="OrthoDB" id="7544904at2"/>
<accession>A0A3D9HYG9</accession>
<gene>
    <name evidence="1" type="ORF">DFP98_1484</name>
</gene>
<proteinExistence type="predicted"/>
<sequence length="315" mass="34624">MLIQRSGFQSCAELMQEFSGKNGGRSARRLVFEGVGDRDVYNITAPFKDGGDVILAGRVEGRETERSNVLFFRRQDDVWTPHPDYPVYELQDPFYTRINGELIFGGVAVIADPLEPERIVSWETRFYRGSDVRSLRPFLTGPARMKDVRLIELASGEIGVFSRPGGLLGGGPGSVIGFAKAGSLEEVSTELIADAQPFYEQFSPLEWGGANEAHLLSNGWIGVLGHVAEFDGGDRRYRAMTFAVDPASGEATRMKIIASRGSFPPGETKRPDLQDVVFSGGLVRKAGGFADLYVGASDAEAYRIEIEDPFLEYEH</sequence>
<dbReference type="EMBL" id="QRDZ01000048">
    <property type="protein sequence ID" value="RED54533.1"/>
    <property type="molecule type" value="Genomic_DNA"/>
</dbReference>
<comment type="caution">
    <text evidence="1">The sequence shown here is derived from an EMBL/GenBank/DDBJ whole genome shotgun (WGS) entry which is preliminary data.</text>
</comment>
<dbReference type="PANTHER" id="PTHR37036:SF2">
    <property type="entry name" value="DUF1861 FAMILY PROTEIN"/>
    <property type="match status" value="1"/>
</dbReference>
<evidence type="ECO:0000313" key="1">
    <source>
        <dbReference type="EMBL" id="RED54533.1"/>
    </source>
</evidence>
<dbReference type="PANTHER" id="PTHR37036">
    <property type="match status" value="1"/>
</dbReference>
<name>A0A3D9HYG9_9BACL</name>
<dbReference type="SUPFAM" id="SSF75005">
    <property type="entry name" value="Arabinanase/levansucrase/invertase"/>
    <property type="match status" value="1"/>
</dbReference>
<dbReference type="InterPro" id="IPR023296">
    <property type="entry name" value="Glyco_hydro_beta-prop_sf"/>
</dbReference>
<organism evidence="1 2">
    <name type="scientific">Cohnella phaseoli</name>
    <dbReference type="NCBI Taxonomy" id="456490"/>
    <lineage>
        <taxon>Bacteria</taxon>
        <taxon>Bacillati</taxon>
        <taxon>Bacillota</taxon>
        <taxon>Bacilli</taxon>
        <taxon>Bacillales</taxon>
        <taxon>Paenibacillaceae</taxon>
        <taxon>Cohnella</taxon>
    </lineage>
</organism>
<dbReference type="AlphaFoldDB" id="A0A3D9HYG9"/>
<protein>
    <submittedName>
        <fullName evidence="1">Uncharacterized protein DUF1861</fullName>
    </submittedName>
</protein>
<dbReference type="RefSeq" id="WP_116065434.1">
    <property type="nucleotide sequence ID" value="NZ_QRDZ01000048.1"/>
</dbReference>